<dbReference type="Proteomes" id="UP000886884">
    <property type="component" value="Unassembled WGS sequence"/>
</dbReference>
<dbReference type="InterPro" id="IPR001451">
    <property type="entry name" value="Hexapep"/>
</dbReference>
<proteinExistence type="inferred from homology"/>
<dbReference type="Gene3D" id="2.160.10.10">
    <property type="entry name" value="Hexapeptide repeat proteins"/>
    <property type="match status" value="1"/>
</dbReference>
<dbReference type="FunFam" id="2.160.10.10:FF:000025">
    <property type="entry name" value="Hexapeptide-repeat containing-acetyltransferase"/>
    <property type="match status" value="1"/>
</dbReference>
<accession>A0A9D1P8S1</accession>
<keyword evidence="3" id="KW-0677">Repeat</keyword>
<dbReference type="EC" id="2.3.1.-" evidence="5"/>
<evidence type="ECO:0000256" key="1">
    <source>
        <dbReference type="ARBA" id="ARBA00007274"/>
    </source>
</evidence>
<dbReference type="SUPFAM" id="SSF51161">
    <property type="entry name" value="Trimeric LpxA-like enzymes"/>
    <property type="match status" value="1"/>
</dbReference>
<dbReference type="Pfam" id="PF12464">
    <property type="entry name" value="Mac"/>
    <property type="match status" value="1"/>
</dbReference>
<keyword evidence="2 5" id="KW-0808">Transferase</keyword>
<dbReference type="Pfam" id="PF14602">
    <property type="entry name" value="Hexapep_2"/>
    <property type="match status" value="2"/>
</dbReference>
<sequence>MREEEKLLSGILFSPGMPELRAIKRIAHNLNNDYNATYEDETEKRAEILEQLLGEMGEGTFMQGPIYFHYGKHTKIGKRVFINFNFTVQDDALVTIGDDCNFGPNVTIVTPVHPMLPDERRFIRDKDGVPRHMCYARPVNIGKDCWFGANVVVCPGVNIGDNCVIGAGSVVTRDIPANSFAAGNPCRVIRELTEADSMAHKPAILADNQIIPADE</sequence>
<organism evidence="7 8">
    <name type="scientific">Candidatus Ornithocaccomicrobium faecavium</name>
    <dbReference type="NCBI Taxonomy" id="2840890"/>
    <lineage>
        <taxon>Bacteria</taxon>
        <taxon>Bacillati</taxon>
        <taxon>Bacillota</taxon>
        <taxon>Clostridia</taxon>
        <taxon>Candidatus Ornithocaccomicrobium</taxon>
    </lineage>
</organism>
<dbReference type="PANTHER" id="PTHR43017:SF1">
    <property type="entry name" value="ACETYLTRANSFERASE YJL218W-RELATED"/>
    <property type="match status" value="1"/>
</dbReference>
<dbReference type="GO" id="GO:0008870">
    <property type="term" value="F:galactoside O-acetyltransferase activity"/>
    <property type="evidence" value="ECO:0007669"/>
    <property type="project" value="TreeGrafter"/>
</dbReference>
<dbReference type="InterPro" id="IPR039369">
    <property type="entry name" value="LacA-like"/>
</dbReference>
<name>A0A9D1P8S1_9FIRM</name>
<dbReference type="InterPro" id="IPR011004">
    <property type="entry name" value="Trimer_LpxA-like_sf"/>
</dbReference>
<evidence type="ECO:0000313" key="7">
    <source>
        <dbReference type="EMBL" id="HIV27679.1"/>
    </source>
</evidence>
<evidence type="ECO:0000256" key="3">
    <source>
        <dbReference type="ARBA" id="ARBA00022737"/>
    </source>
</evidence>
<gene>
    <name evidence="7" type="ORF">IAA64_06890</name>
</gene>
<evidence type="ECO:0000313" key="8">
    <source>
        <dbReference type="Proteomes" id="UP000886884"/>
    </source>
</evidence>
<evidence type="ECO:0000256" key="4">
    <source>
        <dbReference type="ARBA" id="ARBA00023315"/>
    </source>
</evidence>
<evidence type="ECO:0000256" key="2">
    <source>
        <dbReference type="ARBA" id="ARBA00022679"/>
    </source>
</evidence>
<protein>
    <recommendedName>
        <fullName evidence="5">Acetyltransferase</fullName>
        <ecNumber evidence="5">2.3.1.-</ecNumber>
    </recommendedName>
</protein>
<feature type="domain" description="Maltose/galactoside acetyltransferase" evidence="6">
    <location>
        <begin position="4"/>
        <end position="58"/>
    </location>
</feature>
<dbReference type="EMBL" id="DVOT01000127">
    <property type="protein sequence ID" value="HIV27679.1"/>
    <property type="molecule type" value="Genomic_DNA"/>
</dbReference>
<dbReference type="CDD" id="cd03357">
    <property type="entry name" value="LbH_MAT_GAT"/>
    <property type="match status" value="1"/>
</dbReference>
<reference evidence="7" key="2">
    <citation type="journal article" date="2021" name="PeerJ">
        <title>Extensive microbial diversity within the chicken gut microbiome revealed by metagenomics and culture.</title>
        <authorList>
            <person name="Gilroy R."/>
            <person name="Ravi A."/>
            <person name="Getino M."/>
            <person name="Pursley I."/>
            <person name="Horton D.L."/>
            <person name="Alikhan N.F."/>
            <person name="Baker D."/>
            <person name="Gharbi K."/>
            <person name="Hall N."/>
            <person name="Watson M."/>
            <person name="Adriaenssens E.M."/>
            <person name="Foster-Nyarko E."/>
            <person name="Jarju S."/>
            <person name="Secka A."/>
            <person name="Antonio M."/>
            <person name="Oren A."/>
            <person name="Chaudhuri R.R."/>
            <person name="La Ragione R."/>
            <person name="Hildebrand F."/>
            <person name="Pallen M.J."/>
        </authorList>
    </citation>
    <scope>NUCLEOTIDE SEQUENCE</scope>
    <source>
        <strain evidence="7">CHK183-6373</strain>
    </source>
</reference>
<dbReference type="PANTHER" id="PTHR43017">
    <property type="entry name" value="GALACTOSIDE O-ACETYLTRANSFERASE"/>
    <property type="match status" value="1"/>
</dbReference>
<dbReference type="SMART" id="SM01266">
    <property type="entry name" value="Mac"/>
    <property type="match status" value="1"/>
</dbReference>
<keyword evidence="4 5" id="KW-0012">Acyltransferase</keyword>
<evidence type="ECO:0000259" key="6">
    <source>
        <dbReference type="SMART" id="SM01266"/>
    </source>
</evidence>
<evidence type="ECO:0000256" key="5">
    <source>
        <dbReference type="RuleBase" id="RU367021"/>
    </source>
</evidence>
<comment type="caution">
    <text evidence="7">The sequence shown here is derived from an EMBL/GenBank/DDBJ whole genome shotgun (WGS) entry which is preliminary data.</text>
</comment>
<comment type="similarity">
    <text evidence="1 5">Belongs to the transferase hexapeptide repeat family.</text>
</comment>
<dbReference type="AlphaFoldDB" id="A0A9D1P8S1"/>
<reference evidence="7" key="1">
    <citation type="submission" date="2020-10" db="EMBL/GenBank/DDBJ databases">
        <authorList>
            <person name="Gilroy R."/>
        </authorList>
    </citation>
    <scope>NUCLEOTIDE SEQUENCE</scope>
    <source>
        <strain evidence="7">CHK183-6373</strain>
    </source>
</reference>
<dbReference type="InterPro" id="IPR024688">
    <property type="entry name" value="Mac_dom"/>
</dbReference>